<keyword evidence="3" id="KW-0413">Isomerase</keyword>
<feature type="signal peptide" evidence="1">
    <location>
        <begin position="1"/>
        <end position="29"/>
    </location>
</feature>
<dbReference type="EMBL" id="CP059319">
    <property type="protein sequence ID" value="QTH21315.1"/>
    <property type="molecule type" value="Genomic_DNA"/>
</dbReference>
<dbReference type="Proteomes" id="UP000664914">
    <property type="component" value="Chromosome"/>
</dbReference>
<dbReference type="InterPro" id="IPR050312">
    <property type="entry name" value="IolE/XylAMocC-like"/>
</dbReference>
<evidence type="ECO:0000313" key="3">
    <source>
        <dbReference type="EMBL" id="QTH21315.1"/>
    </source>
</evidence>
<gene>
    <name evidence="3" type="ORF">HRJ34_23840</name>
</gene>
<dbReference type="AlphaFoldDB" id="A0A975HDD8"/>
<accession>A0A975HDD8</accession>
<dbReference type="RefSeq" id="WP_011952734.1">
    <property type="nucleotide sequence ID" value="NZ_CP059319.1"/>
</dbReference>
<dbReference type="InterPro" id="IPR036237">
    <property type="entry name" value="Xyl_isomerase-like_sf"/>
</dbReference>
<dbReference type="GO" id="GO:0016853">
    <property type="term" value="F:isomerase activity"/>
    <property type="evidence" value="ECO:0007669"/>
    <property type="project" value="UniProtKB-KW"/>
</dbReference>
<organism evidence="3 4">
    <name type="scientific">Rhizorhabdus wittichii</name>
    <dbReference type="NCBI Taxonomy" id="160791"/>
    <lineage>
        <taxon>Bacteria</taxon>
        <taxon>Pseudomonadati</taxon>
        <taxon>Pseudomonadota</taxon>
        <taxon>Alphaproteobacteria</taxon>
        <taxon>Sphingomonadales</taxon>
        <taxon>Sphingomonadaceae</taxon>
        <taxon>Rhizorhabdus</taxon>
    </lineage>
</organism>
<dbReference type="PANTHER" id="PTHR12110">
    <property type="entry name" value="HYDROXYPYRUVATE ISOMERASE"/>
    <property type="match status" value="1"/>
</dbReference>
<evidence type="ECO:0000259" key="2">
    <source>
        <dbReference type="Pfam" id="PF01261"/>
    </source>
</evidence>
<dbReference type="Gene3D" id="3.20.20.150">
    <property type="entry name" value="Divalent-metal-dependent TIM barrel enzymes"/>
    <property type="match status" value="1"/>
</dbReference>
<sequence>MSFSRREAAQLLFAAPVAALALKPGLASALTPARPNSKWAGVQVGLNVPYSFGTRTALSAEQVLQRTVALGISAVELRIQPIEISLGLPHDLVLGPAPSDYRAVYYPKGDSPEILPPAPGRTTITQDYVDAYKIGAARRRDWRLALPIRSVEKIRRMYDAAGVRIEIVKFDGINDFEGEELDYMFNLAKAIGARAVSGEMAIPAIPKLAAAADKHRFMVGLHNHLAITPAMWEDAFRQSRYLGANVDIGHFLAGNQASPLPFIEQHHDRITHLHVKDKTLGNVNVEFGKGDTPVREILQTIRDNKWNIQATIEYEIPLDPTADRDAEIRKAIAYCRQCLLS</sequence>
<keyword evidence="1" id="KW-0732">Signal</keyword>
<protein>
    <submittedName>
        <fullName evidence="3">Sugar phosphate isomerase/epimerase</fullName>
    </submittedName>
</protein>
<feature type="chain" id="PRO_5036810707" evidence="1">
    <location>
        <begin position="30"/>
        <end position="341"/>
    </location>
</feature>
<dbReference type="InterPro" id="IPR013022">
    <property type="entry name" value="Xyl_isomerase-like_TIM-brl"/>
</dbReference>
<dbReference type="Pfam" id="PF01261">
    <property type="entry name" value="AP_endonuc_2"/>
    <property type="match status" value="1"/>
</dbReference>
<feature type="domain" description="Xylose isomerase-like TIM barrel" evidence="2">
    <location>
        <begin position="200"/>
        <end position="338"/>
    </location>
</feature>
<evidence type="ECO:0000313" key="4">
    <source>
        <dbReference type="Proteomes" id="UP000664914"/>
    </source>
</evidence>
<name>A0A975HDD8_9SPHN</name>
<reference evidence="3" key="1">
    <citation type="submission" date="2020-07" db="EMBL/GenBank/DDBJ databases">
        <authorList>
            <person name="Camacho E."/>
        </authorList>
    </citation>
    <scope>NUCLEOTIDE SEQUENCE</scope>
    <source>
        <strain evidence="3">MPO218</strain>
    </source>
</reference>
<evidence type="ECO:0000256" key="1">
    <source>
        <dbReference type="SAM" id="SignalP"/>
    </source>
</evidence>
<proteinExistence type="predicted"/>
<reference evidence="3" key="2">
    <citation type="submission" date="2021-04" db="EMBL/GenBank/DDBJ databases">
        <title>Isolation and genomic analysis of the ibuprofen-degrading bacterium Sphingomonas strain MPO218.</title>
        <authorList>
            <person name="Aulestia M."/>
            <person name="Flores A."/>
            <person name="Mangas E.L."/>
            <person name="Perez-Pulido A.J."/>
            <person name="Santero E."/>
            <person name="Camacho E.M."/>
        </authorList>
    </citation>
    <scope>NUCLEOTIDE SEQUENCE</scope>
    <source>
        <strain evidence="3">MPO218</strain>
    </source>
</reference>
<dbReference type="SUPFAM" id="SSF51658">
    <property type="entry name" value="Xylose isomerase-like"/>
    <property type="match status" value="1"/>
</dbReference>